<reference evidence="2" key="3">
    <citation type="submission" date="2015-04" db="UniProtKB">
        <authorList>
            <consortium name="EnsemblPlants"/>
        </authorList>
    </citation>
    <scope>IDENTIFICATION</scope>
    <source>
        <strain evidence="2">cv. Jemalong A17</strain>
    </source>
</reference>
<protein>
    <submittedName>
        <fullName evidence="1 2">Uncharacterized protein</fullName>
    </submittedName>
</protein>
<reference evidence="1 3" key="1">
    <citation type="journal article" date="2011" name="Nature">
        <title>The Medicago genome provides insight into the evolution of rhizobial symbioses.</title>
        <authorList>
            <person name="Young N.D."/>
            <person name="Debelle F."/>
            <person name="Oldroyd G.E."/>
            <person name="Geurts R."/>
            <person name="Cannon S.B."/>
            <person name="Udvardi M.K."/>
            <person name="Benedito V.A."/>
            <person name="Mayer K.F."/>
            <person name="Gouzy J."/>
            <person name="Schoof H."/>
            <person name="Van de Peer Y."/>
            <person name="Proost S."/>
            <person name="Cook D.R."/>
            <person name="Meyers B.C."/>
            <person name="Spannagl M."/>
            <person name="Cheung F."/>
            <person name="De Mita S."/>
            <person name="Krishnakumar V."/>
            <person name="Gundlach H."/>
            <person name="Zhou S."/>
            <person name="Mudge J."/>
            <person name="Bharti A.K."/>
            <person name="Murray J.D."/>
            <person name="Naoumkina M.A."/>
            <person name="Rosen B."/>
            <person name="Silverstein K.A."/>
            <person name="Tang H."/>
            <person name="Rombauts S."/>
            <person name="Zhao P.X."/>
            <person name="Zhou P."/>
            <person name="Barbe V."/>
            <person name="Bardou P."/>
            <person name="Bechner M."/>
            <person name="Bellec A."/>
            <person name="Berger A."/>
            <person name="Berges H."/>
            <person name="Bidwell S."/>
            <person name="Bisseling T."/>
            <person name="Choisne N."/>
            <person name="Couloux A."/>
            <person name="Denny R."/>
            <person name="Deshpande S."/>
            <person name="Dai X."/>
            <person name="Doyle J.J."/>
            <person name="Dudez A.M."/>
            <person name="Farmer A.D."/>
            <person name="Fouteau S."/>
            <person name="Franken C."/>
            <person name="Gibelin C."/>
            <person name="Gish J."/>
            <person name="Goldstein S."/>
            <person name="Gonzalez A.J."/>
            <person name="Green P.J."/>
            <person name="Hallab A."/>
            <person name="Hartog M."/>
            <person name="Hua A."/>
            <person name="Humphray S.J."/>
            <person name="Jeong D.H."/>
            <person name="Jing Y."/>
            <person name="Jocker A."/>
            <person name="Kenton S.M."/>
            <person name="Kim D.J."/>
            <person name="Klee K."/>
            <person name="Lai H."/>
            <person name="Lang C."/>
            <person name="Lin S."/>
            <person name="Macmil S.L."/>
            <person name="Magdelenat G."/>
            <person name="Matthews L."/>
            <person name="McCorrison J."/>
            <person name="Monaghan E.L."/>
            <person name="Mun J.H."/>
            <person name="Najar F.Z."/>
            <person name="Nicholson C."/>
            <person name="Noirot C."/>
            <person name="O'Bleness M."/>
            <person name="Paule C.R."/>
            <person name="Poulain J."/>
            <person name="Prion F."/>
            <person name="Qin B."/>
            <person name="Qu C."/>
            <person name="Retzel E.F."/>
            <person name="Riddle C."/>
            <person name="Sallet E."/>
            <person name="Samain S."/>
            <person name="Samson N."/>
            <person name="Sanders I."/>
            <person name="Saurat O."/>
            <person name="Scarpelli C."/>
            <person name="Schiex T."/>
            <person name="Segurens B."/>
            <person name="Severin A.J."/>
            <person name="Sherrier D.J."/>
            <person name="Shi R."/>
            <person name="Sims S."/>
            <person name="Singer S.R."/>
            <person name="Sinharoy S."/>
            <person name="Sterck L."/>
            <person name="Viollet A."/>
            <person name="Wang B.B."/>
            <person name="Wang K."/>
            <person name="Wang M."/>
            <person name="Wang X."/>
            <person name="Warfsmann J."/>
            <person name="Weissenbach J."/>
            <person name="White D.D."/>
            <person name="White J.D."/>
            <person name="Wiley G.B."/>
            <person name="Wincker P."/>
            <person name="Xing Y."/>
            <person name="Yang L."/>
            <person name="Yao Z."/>
            <person name="Ying F."/>
            <person name="Zhai J."/>
            <person name="Zhou L."/>
            <person name="Zuber A."/>
            <person name="Denarie J."/>
            <person name="Dixon R.A."/>
            <person name="May G.D."/>
            <person name="Schwartz D.C."/>
            <person name="Rogers J."/>
            <person name="Quetier F."/>
            <person name="Town C.D."/>
            <person name="Roe B.A."/>
        </authorList>
    </citation>
    <scope>NUCLEOTIDE SEQUENCE [LARGE SCALE GENOMIC DNA]</scope>
    <source>
        <strain evidence="1">A17</strain>
        <strain evidence="2 3">cv. Jemalong A17</strain>
    </source>
</reference>
<keyword evidence="3" id="KW-1185">Reference proteome</keyword>
<dbReference type="EnsemblPlants" id="KEH27419">
    <property type="protein sequence ID" value="KEH27419"/>
    <property type="gene ID" value="MTR_5g009635"/>
</dbReference>
<accession>A0A072UCC8</accession>
<organism evidence="1 3">
    <name type="scientific">Medicago truncatula</name>
    <name type="common">Barrel medic</name>
    <name type="synonym">Medicago tribuloides</name>
    <dbReference type="NCBI Taxonomy" id="3880"/>
    <lineage>
        <taxon>Eukaryota</taxon>
        <taxon>Viridiplantae</taxon>
        <taxon>Streptophyta</taxon>
        <taxon>Embryophyta</taxon>
        <taxon>Tracheophyta</taxon>
        <taxon>Spermatophyta</taxon>
        <taxon>Magnoliopsida</taxon>
        <taxon>eudicotyledons</taxon>
        <taxon>Gunneridae</taxon>
        <taxon>Pentapetalae</taxon>
        <taxon>rosids</taxon>
        <taxon>fabids</taxon>
        <taxon>Fabales</taxon>
        <taxon>Fabaceae</taxon>
        <taxon>Papilionoideae</taxon>
        <taxon>50 kb inversion clade</taxon>
        <taxon>NPAAA clade</taxon>
        <taxon>Hologalegina</taxon>
        <taxon>IRL clade</taxon>
        <taxon>Trifolieae</taxon>
        <taxon>Medicago</taxon>
    </lineage>
</organism>
<proteinExistence type="predicted"/>
<dbReference type="EMBL" id="CM001221">
    <property type="protein sequence ID" value="KEH27419.1"/>
    <property type="molecule type" value="Genomic_DNA"/>
</dbReference>
<dbReference type="HOGENOM" id="CLU_2486802_0_0_1"/>
<dbReference type="AlphaFoldDB" id="A0A072UCC8"/>
<reference evidence="1 3" key="2">
    <citation type="journal article" date="2014" name="BMC Genomics">
        <title>An improved genome release (version Mt4.0) for the model legume Medicago truncatula.</title>
        <authorList>
            <person name="Tang H."/>
            <person name="Krishnakumar V."/>
            <person name="Bidwell S."/>
            <person name="Rosen B."/>
            <person name="Chan A."/>
            <person name="Zhou S."/>
            <person name="Gentzbittel L."/>
            <person name="Childs K.L."/>
            <person name="Yandell M."/>
            <person name="Gundlach H."/>
            <person name="Mayer K.F."/>
            <person name="Schwartz D.C."/>
            <person name="Town C.D."/>
        </authorList>
    </citation>
    <scope>GENOME REANNOTATION</scope>
    <source>
        <strain evidence="1">A17</strain>
        <strain evidence="2 3">cv. Jemalong A17</strain>
    </source>
</reference>
<gene>
    <name evidence="1" type="ordered locus">MTR_5g009635</name>
</gene>
<sequence length="87" mass="8882">MDVLIVSTIESIKTNVTTSLLYFQGLSKSLTPLVLGVRVGTCGVGSEWSGIGCPLARLINFSRTIAAPSAMVLAAPVGAQTASNGTT</sequence>
<name>A0A072UCC8_MEDTR</name>
<evidence type="ECO:0000313" key="3">
    <source>
        <dbReference type="Proteomes" id="UP000002051"/>
    </source>
</evidence>
<dbReference type="Proteomes" id="UP000002051">
    <property type="component" value="Chromosome 5"/>
</dbReference>
<evidence type="ECO:0000313" key="1">
    <source>
        <dbReference type="EMBL" id="KEH27419.1"/>
    </source>
</evidence>
<evidence type="ECO:0000313" key="2">
    <source>
        <dbReference type="EnsemblPlants" id="KEH27419"/>
    </source>
</evidence>